<feature type="region of interest" description="Disordered" evidence="10">
    <location>
        <begin position="1"/>
        <end position="73"/>
    </location>
</feature>
<dbReference type="Gene3D" id="3.30.730.10">
    <property type="entry name" value="AP2/ERF domain"/>
    <property type="match status" value="1"/>
</dbReference>
<evidence type="ECO:0000256" key="2">
    <source>
        <dbReference type="ARBA" id="ARBA00022821"/>
    </source>
</evidence>
<comment type="subcellular location">
    <subcellularLocation>
        <location evidence="1">Nucleus</location>
    </subcellularLocation>
</comment>
<feature type="compositionally biased region" description="Basic residues" evidence="10">
    <location>
        <begin position="48"/>
        <end position="62"/>
    </location>
</feature>
<keyword evidence="4" id="KW-0346">Stress response</keyword>
<dbReference type="GO" id="GO:0006952">
    <property type="term" value="P:defense response"/>
    <property type="evidence" value="ECO:0007669"/>
    <property type="project" value="UniProtKB-KW"/>
</dbReference>
<evidence type="ECO:0000256" key="9">
    <source>
        <dbReference type="ARBA" id="ARBA00024343"/>
    </source>
</evidence>
<dbReference type="InterPro" id="IPR001471">
    <property type="entry name" value="AP2/ERF_dom"/>
</dbReference>
<evidence type="ECO:0000256" key="8">
    <source>
        <dbReference type="ARBA" id="ARBA00023242"/>
    </source>
</evidence>
<keyword evidence="3" id="KW-0805">Transcription regulation</keyword>
<dbReference type="AlphaFoldDB" id="L0CIL4"/>
<evidence type="ECO:0000256" key="7">
    <source>
        <dbReference type="ARBA" id="ARBA00023163"/>
    </source>
</evidence>
<dbReference type="GO" id="GO:0003677">
    <property type="term" value="F:DNA binding"/>
    <property type="evidence" value="ECO:0007669"/>
    <property type="project" value="UniProtKB-KW"/>
</dbReference>
<feature type="compositionally biased region" description="Basic and acidic residues" evidence="10">
    <location>
        <begin position="24"/>
        <end position="47"/>
    </location>
</feature>
<dbReference type="PANTHER" id="PTHR31241:SF62">
    <property type="entry name" value="DEHYDRATION-RESPONSIVE ELEMENT-BINDING PROTEIN 2D"/>
    <property type="match status" value="1"/>
</dbReference>
<comment type="similarity">
    <text evidence="9">Belongs to the AP2/ERF transcription factor family. ERF subfamily.</text>
</comment>
<dbReference type="PRINTS" id="PR00367">
    <property type="entry name" value="ETHRSPELEMNT"/>
</dbReference>
<keyword evidence="8" id="KW-0539">Nucleus</keyword>
<accession>L0CIL4</accession>
<keyword evidence="6" id="KW-0010">Activator</keyword>
<feature type="region of interest" description="Disordered" evidence="10">
    <location>
        <begin position="146"/>
        <end position="175"/>
    </location>
</feature>
<dbReference type="GO" id="GO:0003700">
    <property type="term" value="F:DNA-binding transcription factor activity"/>
    <property type="evidence" value="ECO:0007669"/>
    <property type="project" value="InterPro"/>
</dbReference>
<feature type="compositionally biased region" description="Low complexity" evidence="10">
    <location>
        <begin position="159"/>
        <end position="171"/>
    </location>
</feature>
<dbReference type="InterPro" id="IPR016177">
    <property type="entry name" value="DNA-bd_dom_sf"/>
</dbReference>
<name>L0CIL4_DIOKA</name>
<keyword evidence="5" id="KW-0238">DNA-binding</keyword>
<dbReference type="EMBL" id="JX117848">
    <property type="protein sequence ID" value="AGA15800.1"/>
    <property type="molecule type" value="mRNA"/>
</dbReference>
<dbReference type="GO" id="GO:0005634">
    <property type="term" value="C:nucleus"/>
    <property type="evidence" value="ECO:0007669"/>
    <property type="project" value="UniProtKB-SubCell"/>
</dbReference>
<dbReference type="SUPFAM" id="SSF54171">
    <property type="entry name" value="DNA-binding domain"/>
    <property type="match status" value="1"/>
</dbReference>
<evidence type="ECO:0000256" key="4">
    <source>
        <dbReference type="ARBA" id="ARBA00023016"/>
    </source>
</evidence>
<dbReference type="Pfam" id="PF00847">
    <property type="entry name" value="AP2"/>
    <property type="match status" value="1"/>
</dbReference>
<organism evidence="12">
    <name type="scientific">Diospyros kaki</name>
    <name type="common">Kaki persimmon</name>
    <name type="synonym">Diospyros chinensis</name>
    <dbReference type="NCBI Taxonomy" id="35925"/>
    <lineage>
        <taxon>Eukaryota</taxon>
        <taxon>Viridiplantae</taxon>
        <taxon>Streptophyta</taxon>
        <taxon>Embryophyta</taxon>
        <taxon>Tracheophyta</taxon>
        <taxon>Spermatophyta</taxon>
        <taxon>Magnoliopsida</taxon>
        <taxon>eudicotyledons</taxon>
        <taxon>Gunneridae</taxon>
        <taxon>Pentapetalae</taxon>
        <taxon>asterids</taxon>
        <taxon>Ericales</taxon>
        <taxon>Ebenaceae</taxon>
        <taxon>Diospyros</taxon>
    </lineage>
</organism>
<feature type="domain" description="AP2/ERF" evidence="11">
    <location>
        <begin position="74"/>
        <end position="139"/>
    </location>
</feature>
<dbReference type="SMART" id="SM00380">
    <property type="entry name" value="AP2"/>
    <property type="match status" value="1"/>
</dbReference>
<evidence type="ECO:0000256" key="3">
    <source>
        <dbReference type="ARBA" id="ARBA00023015"/>
    </source>
</evidence>
<keyword evidence="7" id="KW-0804">Transcription</keyword>
<dbReference type="SMR" id="L0CIL4"/>
<evidence type="ECO:0000313" key="12">
    <source>
        <dbReference type="EMBL" id="AGA15800.1"/>
    </source>
</evidence>
<sequence>MVGFVNRKQGRKRNASEAMEEEEALRVKKKSDEKQTEVENCTKDGVKRTRKGPRKGSKKGCMKGKGGPLNSACSYRGVRQRTWGKWVSEIRKPKRGSPQSPQKAKRLWLGTFDSAREAALAYDEAATVLYGPDAILNFSPRSELVEPVDTSDESPCSISTTSVVSSESTTTAPGNWLLGDNEKEVKIVQDKAVDSELKLGNIRAECGVDDESSMAVVDCRRRRASDNEAISKVTKEKISEEDSAKTPINSWQQNMFTDESDKLDFSFEPLQCPDQRLDFIKRYLMEDEFDVHGDAEVDAYSTYLLPEEECEAAG</sequence>
<protein>
    <submittedName>
        <fullName evidence="12">Ethylene response factor 9</fullName>
    </submittedName>
</protein>
<dbReference type="FunFam" id="3.30.730.10:FF:000001">
    <property type="entry name" value="Ethylene-responsive transcription factor 2"/>
    <property type="match status" value="1"/>
</dbReference>
<evidence type="ECO:0000256" key="6">
    <source>
        <dbReference type="ARBA" id="ARBA00023159"/>
    </source>
</evidence>
<proteinExistence type="evidence at transcript level"/>
<keyword evidence="2" id="KW-0611">Plant defense</keyword>
<evidence type="ECO:0000259" key="11">
    <source>
        <dbReference type="PROSITE" id="PS51032"/>
    </source>
</evidence>
<dbReference type="InterPro" id="IPR036955">
    <property type="entry name" value="AP2/ERF_dom_sf"/>
</dbReference>
<dbReference type="CDD" id="cd00018">
    <property type="entry name" value="AP2"/>
    <property type="match status" value="1"/>
</dbReference>
<evidence type="ECO:0000256" key="5">
    <source>
        <dbReference type="ARBA" id="ARBA00023125"/>
    </source>
</evidence>
<dbReference type="PROSITE" id="PS51032">
    <property type="entry name" value="AP2_ERF"/>
    <property type="match status" value="1"/>
</dbReference>
<dbReference type="PANTHER" id="PTHR31241">
    <property type="entry name" value="DEHYDRATION-RESPONSIVE ELEMENT-BINDING PROTEIN 2C"/>
    <property type="match status" value="1"/>
</dbReference>
<evidence type="ECO:0000256" key="1">
    <source>
        <dbReference type="ARBA" id="ARBA00004123"/>
    </source>
</evidence>
<evidence type="ECO:0000256" key="10">
    <source>
        <dbReference type="SAM" id="MobiDB-lite"/>
    </source>
</evidence>
<reference evidence="12" key="1">
    <citation type="journal article" date="2012" name="J. Exp. Bot.">
        <title>Ethylene-responsive transcription factors interact with promoters of ADH and PDC involved in persimmon (Diospyros kaki) fruit de-astringency.</title>
        <authorList>
            <person name="Min T."/>
            <person name="Yin X.R."/>
            <person name="Shi Y.N."/>
            <person name="Luo Z.R."/>
            <person name="Yao Y.C."/>
            <person name="Grierson D."/>
            <person name="Ferguson I.B."/>
            <person name="Chen K.S."/>
        </authorList>
    </citation>
    <scope>NUCLEOTIDE SEQUENCE</scope>
</reference>
<gene>
    <name evidence="12" type="primary">ERF9</name>
</gene>